<dbReference type="AlphaFoldDB" id="A0AAV2SEJ6"/>
<keyword evidence="3" id="KW-1185">Reference proteome</keyword>
<feature type="region of interest" description="Disordered" evidence="1">
    <location>
        <begin position="43"/>
        <end position="101"/>
    </location>
</feature>
<feature type="non-terminal residue" evidence="2">
    <location>
        <position position="101"/>
    </location>
</feature>
<evidence type="ECO:0000313" key="2">
    <source>
        <dbReference type="EMBL" id="CAL4191685.1"/>
    </source>
</evidence>
<accession>A0AAV2SEJ6</accession>
<sequence length="101" mass="11854">MDYEYDTKLCTFIQIKKAITTSPTGFDNYQVITMSYLSVNAPYPHNKSDSLSSQQSEYDNVPSSYRHEYKTKRTTTSRNGSNHVNDKHHYEKPQVDHTKKW</sequence>
<name>A0AAV2SEJ6_MEGNR</name>
<gene>
    <name evidence="2" type="ORF">MNOR_LOCUS36621</name>
</gene>
<feature type="compositionally biased region" description="Basic and acidic residues" evidence="1">
    <location>
        <begin position="84"/>
        <end position="101"/>
    </location>
</feature>
<protein>
    <submittedName>
        <fullName evidence="2">Uncharacterized protein</fullName>
    </submittedName>
</protein>
<proteinExistence type="predicted"/>
<reference evidence="2 3" key="1">
    <citation type="submission" date="2024-05" db="EMBL/GenBank/DDBJ databases">
        <authorList>
            <person name="Wallberg A."/>
        </authorList>
    </citation>
    <scope>NUCLEOTIDE SEQUENCE [LARGE SCALE GENOMIC DNA]</scope>
</reference>
<feature type="compositionally biased region" description="Polar residues" evidence="1">
    <location>
        <begin position="49"/>
        <end position="63"/>
    </location>
</feature>
<comment type="caution">
    <text evidence="2">The sequence shown here is derived from an EMBL/GenBank/DDBJ whole genome shotgun (WGS) entry which is preliminary data.</text>
</comment>
<evidence type="ECO:0000256" key="1">
    <source>
        <dbReference type="SAM" id="MobiDB-lite"/>
    </source>
</evidence>
<dbReference type="Proteomes" id="UP001497623">
    <property type="component" value="Unassembled WGS sequence"/>
</dbReference>
<organism evidence="2 3">
    <name type="scientific">Meganyctiphanes norvegica</name>
    <name type="common">Northern krill</name>
    <name type="synonym">Thysanopoda norvegica</name>
    <dbReference type="NCBI Taxonomy" id="48144"/>
    <lineage>
        <taxon>Eukaryota</taxon>
        <taxon>Metazoa</taxon>
        <taxon>Ecdysozoa</taxon>
        <taxon>Arthropoda</taxon>
        <taxon>Crustacea</taxon>
        <taxon>Multicrustacea</taxon>
        <taxon>Malacostraca</taxon>
        <taxon>Eumalacostraca</taxon>
        <taxon>Eucarida</taxon>
        <taxon>Euphausiacea</taxon>
        <taxon>Euphausiidae</taxon>
        <taxon>Meganyctiphanes</taxon>
    </lineage>
</organism>
<dbReference type="EMBL" id="CAXKWB010067996">
    <property type="protein sequence ID" value="CAL4191685.1"/>
    <property type="molecule type" value="Genomic_DNA"/>
</dbReference>
<evidence type="ECO:0000313" key="3">
    <source>
        <dbReference type="Proteomes" id="UP001497623"/>
    </source>
</evidence>